<evidence type="ECO:0000313" key="10">
    <source>
        <dbReference type="EMBL" id="ABA49906.1"/>
    </source>
</evidence>
<dbReference type="InterPro" id="IPR036651">
    <property type="entry name" value="Gln_synt_N_sf"/>
</dbReference>
<dbReference type="SUPFAM" id="SSF55931">
    <property type="entry name" value="Glutamine synthetase/guanido kinase"/>
    <property type="match status" value="1"/>
</dbReference>
<proteinExistence type="inferred from homology"/>
<evidence type="ECO:0000256" key="1">
    <source>
        <dbReference type="ARBA" id="ARBA00001946"/>
    </source>
</evidence>
<keyword evidence="5" id="KW-0067">ATP-binding</keyword>
<dbReference type="SUPFAM" id="SSF54368">
    <property type="entry name" value="Glutamine synthetase, N-terminal domain"/>
    <property type="match status" value="1"/>
</dbReference>
<dbReference type="InterPro" id="IPR008146">
    <property type="entry name" value="Gln_synth_cat_dom"/>
</dbReference>
<dbReference type="Pfam" id="PF00120">
    <property type="entry name" value="Gln-synt_C"/>
    <property type="match status" value="1"/>
</dbReference>
<reference evidence="10 11" key="1">
    <citation type="submission" date="2005-09" db="EMBL/GenBank/DDBJ databases">
        <authorList>
            <person name="Woods D.E."/>
            <person name="Nierman W.C."/>
        </authorList>
    </citation>
    <scope>NUCLEOTIDE SEQUENCE [LARGE SCALE GENOMIC DNA]</scope>
    <source>
        <strain evidence="10 11">1710b</strain>
    </source>
</reference>
<dbReference type="Gene3D" id="3.30.590.10">
    <property type="entry name" value="Glutamine synthetase/guanido kinase, catalytic domain"/>
    <property type="match status" value="1"/>
</dbReference>
<dbReference type="GO" id="GO:0006598">
    <property type="term" value="P:polyamine catabolic process"/>
    <property type="evidence" value="ECO:0007669"/>
    <property type="project" value="TreeGrafter"/>
</dbReference>
<dbReference type="SMART" id="SM01230">
    <property type="entry name" value="Gln-synt_C"/>
    <property type="match status" value="1"/>
</dbReference>
<dbReference type="PROSITE" id="PS00181">
    <property type="entry name" value="GLNA_ATP"/>
    <property type="match status" value="1"/>
</dbReference>
<dbReference type="EnsemblBacteria" id="ABA49906">
    <property type="protein sequence ID" value="ABA49906"/>
    <property type="gene ID" value="BURPS1710b_2788"/>
</dbReference>
<dbReference type="GO" id="GO:0006542">
    <property type="term" value="P:glutamine biosynthetic process"/>
    <property type="evidence" value="ECO:0007669"/>
    <property type="project" value="InterPro"/>
</dbReference>
<comment type="cofactor">
    <cofactor evidence="1">
        <name>Mg(2+)</name>
        <dbReference type="ChEBI" id="CHEBI:18420"/>
    </cofactor>
</comment>
<dbReference type="GO" id="GO:0005524">
    <property type="term" value="F:ATP binding"/>
    <property type="evidence" value="ECO:0007669"/>
    <property type="project" value="UniProtKB-KW"/>
</dbReference>
<evidence type="ECO:0000256" key="3">
    <source>
        <dbReference type="ARBA" id="ARBA00022598"/>
    </source>
</evidence>
<name>Q3JQI1_BURP1</name>
<dbReference type="KEGG" id="bpm:BURPS1710b_2788"/>
<evidence type="ECO:0000256" key="8">
    <source>
        <dbReference type="RuleBase" id="RU000384"/>
    </source>
</evidence>
<keyword evidence="4" id="KW-0547">Nucleotide-binding</keyword>
<dbReference type="HOGENOM" id="CLU_017290_0_0_4"/>
<keyword evidence="3 10" id="KW-0436">Ligase</keyword>
<dbReference type="EC" id="6.3.1.2" evidence="10"/>
<evidence type="ECO:0000256" key="4">
    <source>
        <dbReference type="ARBA" id="ARBA00022741"/>
    </source>
</evidence>
<evidence type="ECO:0000256" key="2">
    <source>
        <dbReference type="ARBA" id="ARBA00009897"/>
    </source>
</evidence>
<dbReference type="FunFam" id="3.30.590.10:FF:000005">
    <property type="entry name" value="Probable glutamine synthetase"/>
    <property type="match status" value="1"/>
</dbReference>
<dbReference type="EMBL" id="CP000124">
    <property type="protein sequence ID" value="ABA49906.1"/>
    <property type="molecule type" value="Genomic_DNA"/>
</dbReference>
<evidence type="ECO:0000256" key="7">
    <source>
        <dbReference type="PROSITE-ProRule" id="PRU01331"/>
    </source>
</evidence>
<dbReference type="GO" id="GO:0004356">
    <property type="term" value="F:glutamine synthetase activity"/>
    <property type="evidence" value="ECO:0007669"/>
    <property type="project" value="UniProtKB-EC"/>
</dbReference>
<protein>
    <submittedName>
        <fullName evidence="10">Glutamine synthetase family protein</fullName>
        <ecNumber evidence="10">6.3.1.2</ecNumber>
    </submittedName>
</protein>
<organism evidence="10 11">
    <name type="scientific">Burkholderia pseudomallei (strain 1710b)</name>
    <dbReference type="NCBI Taxonomy" id="320372"/>
    <lineage>
        <taxon>Bacteria</taxon>
        <taxon>Pseudomonadati</taxon>
        <taxon>Pseudomonadota</taxon>
        <taxon>Betaproteobacteria</taxon>
        <taxon>Burkholderiales</taxon>
        <taxon>Burkholderiaceae</taxon>
        <taxon>Burkholderia</taxon>
        <taxon>pseudomallei group</taxon>
    </lineage>
</organism>
<dbReference type="Proteomes" id="UP000002700">
    <property type="component" value="Chromosome I"/>
</dbReference>
<keyword evidence="6" id="KW-0460">Magnesium</keyword>
<evidence type="ECO:0000256" key="6">
    <source>
        <dbReference type="ARBA" id="ARBA00022842"/>
    </source>
</evidence>
<evidence type="ECO:0000259" key="9">
    <source>
        <dbReference type="PROSITE" id="PS51987"/>
    </source>
</evidence>
<dbReference type="PANTHER" id="PTHR43785">
    <property type="entry name" value="GAMMA-GLUTAMYLPUTRESCINE SYNTHETASE"/>
    <property type="match status" value="1"/>
</dbReference>
<dbReference type="PANTHER" id="PTHR43785:SF3">
    <property type="entry name" value="GS CATALYTIC DOMAIN-CONTAINING PROTEIN"/>
    <property type="match status" value="1"/>
</dbReference>
<feature type="domain" description="GS catalytic" evidence="9">
    <location>
        <begin position="156"/>
        <end position="490"/>
    </location>
</feature>
<dbReference type="Gene3D" id="3.10.20.70">
    <property type="entry name" value="Glutamine synthetase, N-terminal domain"/>
    <property type="match status" value="1"/>
</dbReference>
<sequence>MAVRRQCAVATNPCGVRRGVPRTKTRDGRARAARVTAVDAYRREAHMQDIDDFLRQHRITEVEAIIPDMAGIARGKIIPRNKFETGESMRLPQAVMVQTVTGDYPEDGTLTGVTDPDMVCVADASTICLIPWAVDPTAQVIHDCVHFDGSPVEISPRYVLRRVLDLYRAKGWKPVVAPELEFYLVDMNKDPDLPLRPPVGRTGRAETGRQSYSIEAVNEFDPLFEDIYEYCELQGLDIDTLIHEVGAAQMEINFLHGDALSLADQVFLFKRTVREAALRHNMYATFMAKPMESEPGSAMHIHQSVVDIETGRNLFIGASGDVTPMFRSYLAGLQKYTPALMPIFAPYINSYRRLSRFMAAPINVQWGYDNRTVGFRIPHSAAAARRIENRIPGVDCNPYLAIAGTLAAGYLGVTQGLEPTEPLASDGYSLPYQLPRNLEEGLTLMSACAPLAEMLGEKFVKAYLALKETEYEAFFRVISSWERRHLLLHV</sequence>
<evidence type="ECO:0000313" key="11">
    <source>
        <dbReference type="Proteomes" id="UP000002700"/>
    </source>
</evidence>
<gene>
    <name evidence="10" type="ordered locus">BURPS1710b_2788</name>
</gene>
<evidence type="ECO:0000256" key="5">
    <source>
        <dbReference type="ARBA" id="ARBA00022840"/>
    </source>
</evidence>
<dbReference type="AlphaFoldDB" id="Q3JQI1"/>
<accession>Q3JQI1</accession>
<dbReference type="PROSITE" id="PS51987">
    <property type="entry name" value="GS_CATALYTIC"/>
    <property type="match status" value="1"/>
</dbReference>
<dbReference type="InterPro" id="IPR027303">
    <property type="entry name" value="Gln_synth_gly_rich_site"/>
</dbReference>
<dbReference type="InterPro" id="IPR014746">
    <property type="entry name" value="Gln_synth/guanido_kin_cat_dom"/>
</dbReference>
<comment type="similarity">
    <text evidence="2 7 8">Belongs to the glutamine synthetase family.</text>
</comment>